<feature type="compositionally biased region" description="Polar residues" evidence="4">
    <location>
        <begin position="247"/>
        <end position="292"/>
    </location>
</feature>
<comment type="caution">
    <text evidence="6">The sequence shown here is derived from an EMBL/GenBank/DDBJ whole genome shotgun (WGS) entry which is preliminary data.</text>
</comment>
<name>A0A8H5WWC5_FUSHE</name>
<dbReference type="OrthoDB" id="2110361at2759"/>
<reference evidence="6 7" key="1">
    <citation type="submission" date="2020-05" db="EMBL/GenBank/DDBJ databases">
        <title>Identification and distribution of gene clusters putatively required for synthesis of sphingolipid metabolism inhibitors in phylogenetically diverse species of the filamentous fungus Fusarium.</title>
        <authorList>
            <person name="Kim H.-S."/>
            <person name="Busman M."/>
            <person name="Brown D.W."/>
            <person name="Divon H."/>
            <person name="Uhlig S."/>
            <person name="Proctor R.H."/>
        </authorList>
    </citation>
    <scope>NUCLEOTIDE SEQUENCE [LARGE SCALE GENOMIC DNA]</scope>
    <source>
        <strain evidence="6 7">NRRL 20693</strain>
    </source>
</reference>
<feature type="domain" description="Zn(2)-C6 fungal-type" evidence="5">
    <location>
        <begin position="304"/>
        <end position="335"/>
    </location>
</feature>
<feature type="compositionally biased region" description="Basic and acidic residues" evidence="4">
    <location>
        <begin position="301"/>
        <end position="311"/>
    </location>
</feature>
<dbReference type="GO" id="GO:0003677">
    <property type="term" value="F:DNA binding"/>
    <property type="evidence" value="ECO:0007669"/>
    <property type="project" value="InterPro"/>
</dbReference>
<feature type="region of interest" description="Disordered" evidence="4">
    <location>
        <begin position="199"/>
        <end position="311"/>
    </location>
</feature>
<dbReference type="GO" id="GO:0008270">
    <property type="term" value="F:zinc ion binding"/>
    <property type="evidence" value="ECO:0007669"/>
    <property type="project" value="InterPro"/>
</dbReference>
<dbReference type="Gene3D" id="4.10.240.10">
    <property type="entry name" value="Zn(2)-C6 fungal-type DNA-binding domain"/>
    <property type="match status" value="1"/>
</dbReference>
<keyword evidence="2" id="KW-0539">Nucleus</keyword>
<evidence type="ECO:0000256" key="4">
    <source>
        <dbReference type="SAM" id="MobiDB-lite"/>
    </source>
</evidence>
<dbReference type="SMART" id="SM00066">
    <property type="entry name" value="GAL4"/>
    <property type="match status" value="1"/>
</dbReference>
<dbReference type="EMBL" id="JAAGWQ010000060">
    <property type="protein sequence ID" value="KAF5672454.1"/>
    <property type="molecule type" value="Genomic_DNA"/>
</dbReference>
<dbReference type="GO" id="GO:0006351">
    <property type="term" value="P:DNA-templated transcription"/>
    <property type="evidence" value="ECO:0007669"/>
    <property type="project" value="InterPro"/>
</dbReference>
<dbReference type="PROSITE" id="PS00463">
    <property type="entry name" value="ZN2_CY6_FUNGAL_1"/>
    <property type="match status" value="1"/>
</dbReference>
<evidence type="ECO:0000256" key="2">
    <source>
        <dbReference type="ARBA" id="ARBA00023242"/>
    </source>
</evidence>
<feature type="region of interest" description="Disordered" evidence="4">
    <location>
        <begin position="946"/>
        <end position="971"/>
    </location>
</feature>
<evidence type="ECO:0000256" key="3">
    <source>
        <dbReference type="SAM" id="Coils"/>
    </source>
</evidence>
<dbReference type="InterPro" id="IPR036864">
    <property type="entry name" value="Zn2-C6_fun-type_DNA-bd_sf"/>
</dbReference>
<dbReference type="AlphaFoldDB" id="A0A8H5WWC5"/>
<evidence type="ECO:0000256" key="1">
    <source>
        <dbReference type="ARBA" id="ARBA00022723"/>
    </source>
</evidence>
<keyword evidence="7" id="KW-1185">Reference proteome</keyword>
<feature type="coiled-coil region" evidence="3">
    <location>
        <begin position="342"/>
        <end position="369"/>
    </location>
</feature>
<dbReference type="InterPro" id="IPR001138">
    <property type="entry name" value="Zn2Cys6_DnaBD"/>
</dbReference>
<feature type="region of interest" description="Disordered" evidence="4">
    <location>
        <begin position="377"/>
        <end position="409"/>
    </location>
</feature>
<feature type="region of interest" description="Disordered" evidence="4">
    <location>
        <begin position="26"/>
        <end position="46"/>
    </location>
</feature>
<dbReference type="SUPFAM" id="SSF57701">
    <property type="entry name" value="Zn2/Cys6 DNA-binding domain"/>
    <property type="match status" value="1"/>
</dbReference>
<sequence>MPVSARNTLAAMADLSTALLSQLVKGLSTPPPNLPSPGPDNISESALTRGEPRITDPSATNTVLLLCPTGKEQRYTCLQAPLLRYSTFPLSLSLVACFEFGIRSPDIGTSDSGKRCERGAVRYNGLELCLAIFGSSIVLLFNRATFMLVDRRPPNILSVGGPLEASSTNLSKDWTPRGYPAMSIQQNVYARSPNLSARSYDSSSVSSATSPKSLSQFAPGAMNTNPRLNVPATPQPIGIPPLPPVSQGFQSYGPMTTSSSLGHESLASNESVTSTPGPSASQLSGPPGTQGQKRAYRQRRKDPSCDACRERKVKCDATETTSCSECSSRNVKCQFTKETNRRMSSIKQVQDLEKQMERVKRENSGLRRMLQDREGPMELDADGGDENAFSLPAIGSEPKRRKRPAPVPELARARSNVRDFSRGIWKLPAQYRERAPVFFDPQRPELPARHLVDQLLHAYLHSSHSMFPIIHFPTFRASVNDLYNNNNNIGRMPPAWLALFFAILATGSLFSPTSNSQPNSFYEPAEFLEIANRMIDPWANDFTLDHARALTLVTLCLNEMNLKSAAWAWLGKAVRVSQDLGLHIESGPWPVIEGEMRRRTWWMVYILDRTLATELSRPVLITDEDCDVSLPAGVDDQFIHEGGMTVPAGSEPLTHSLLAVIHVVRSYSSLLAALAPQNLSSIHLSTLDAHFKKCLNTFPPACDPSSNVPLEPHFLSPLAYLFHARLLLHRHHLDPGYPLEARMASLENCTHISLETASLLRRSNPTLLADGATALLTTHIFRCALFLVLTGYLDPAVTVVRALAAIDRRRDVTVACGRYLSFFVTALGAKRVEFTSYLARAAPPPFGSSRPSIDQTALLQMLSRDEDLIAYASADLQASPDASWLWAGLEREISLPQASLPFQHSSAASSSELFSPEARTGLEEVDKKEWGGWARLETAVRGLEAVPTTTPTPSGSTWTLPPPIKSETPGPAVELPRLGDVPRFGSELTKLGEGSTAVSPMPGSRTPSGSAPVPPTSKERLSIANII</sequence>
<evidence type="ECO:0000313" key="6">
    <source>
        <dbReference type="EMBL" id="KAF5672454.1"/>
    </source>
</evidence>
<dbReference type="GO" id="GO:0000981">
    <property type="term" value="F:DNA-binding transcription factor activity, RNA polymerase II-specific"/>
    <property type="evidence" value="ECO:0007669"/>
    <property type="project" value="InterPro"/>
</dbReference>
<gene>
    <name evidence="6" type="ORF">FHETE_3757</name>
</gene>
<organism evidence="6 7">
    <name type="scientific">Fusarium heterosporum</name>
    <dbReference type="NCBI Taxonomy" id="42747"/>
    <lineage>
        <taxon>Eukaryota</taxon>
        <taxon>Fungi</taxon>
        <taxon>Dikarya</taxon>
        <taxon>Ascomycota</taxon>
        <taxon>Pezizomycotina</taxon>
        <taxon>Sordariomycetes</taxon>
        <taxon>Hypocreomycetidae</taxon>
        <taxon>Hypocreales</taxon>
        <taxon>Nectriaceae</taxon>
        <taxon>Fusarium</taxon>
        <taxon>Fusarium heterosporum species complex</taxon>
    </lineage>
</organism>
<feature type="compositionally biased region" description="Low complexity" evidence="4">
    <location>
        <begin position="199"/>
        <end position="215"/>
    </location>
</feature>
<dbReference type="PROSITE" id="PS50048">
    <property type="entry name" value="ZN2_CY6_FUNGAL_2"/>
    <property type="match status" value="1"/>
</dbReference>
<dbReference type="InterPro" id="IPR050987">
    <property type="entry name" value="AtrR-like"/>
</dbReference>
<accession>A0A8H5WWC5</accession>
<dbReference type="Pfam" id="PF00172">
    <property type="entry name" value="Zn_clus"/>
    <property type="match status" value="1"/>
</dbReference>
<feature type="compositionally biased region" description="Pro residues" evidence="4">
    <location>
        <begin position="29"/>
        <end position="38"/>
    </location>
</feature>
<feature type="compositionally biased region" description="Pro residues" evidence="4">
    <location>
        <begin position="233"/>
        <end position="244"/>
    </location>
</feature>
<dbReference type="Proteomes" id="UP000567885">
    <property type="component" value="Unassembled WGS sequence"/>
</dbReference>
<dbReference type="SMART" id="SM00906">
    <property type="entry name" value="Fungal_trans"/>
    <property type="match status" value="1"/>
</dbReference>
<feature type="compositionally biased region" description="Low complexity" evidence="4">
    <location>
        <begin position="947"/>
        <end position="959"/>
    </location>
</feature>
<dbReference type="PANTHER" id="PTHR46910:SF1">
    <property type="entry name" value="MISCELLANEOUS ZN(II)2CYS6 TRANSCRIPTION FACTOR (EUROFUNG)-RELATED"/>
    <property type="match status" value="1"/>
</dbReference>
<dbReference type="PANTHER" id="PTHR46910">
    <property type="entry name" value="TRANSCRIPTION FACTOR PDR1"/>
    <property type="match status" value="1"/>
</dbReference>
<protein>
    <submittedName>
        <fullName evidence="6">Putative ZFR1 regulator of fumonisin biosynthesis</fullName>
    </submittedName>
</protein>
<dbReference type="InterPro" id="IPR007219">
    <property type="entry name" value="XnlR_reg_dom"/>
</dbReference>
<evidence type="ECO:0000313" key="7">
    <source>
        <dbReference type="Proteomes" id="UP000567885"/>
    </source>
</evidence>
<evidence type="ECO:0000259" key="5">
    <source>
        <dbReference type="PROSITE" id="PS50048"/>
    </source>
</evidence>
<keyword evidence="3" id="KW-0175">Coiled coil</keyword>
<dbReference type="CDD" id="cd00067">
    <property type="entry name" value="GAL4"/>
    <property type="match status" value="1"/>
</dbReference>
<feature type="region of interest" description="Disordered" evidence="4">
    <location>
        <begin position="986"/>
        <end position="1027"/>
    </location>
</feature>
<proteinExistence type="predicted"/>
<dbReference type="Pfam" id="PF04082">
    <property type="entry name" value="Fungal_trans"/>
    <property type="match status" value="1"/>
</dbReference>
<keyword evidence="1" id="KW-0479">Metal-binding</keyword>
<dbReference type="CDD" id="cd12148">
    <property type="entry name" value="fungal_TF_MHR"/>
    <property type="match status" value="1"/>
</dbReference>